<dbReference type="Proteomes" id="UP000199572">
    <property type="component" value="Unassembled WGS sequence"/>
</dbReference>
<feature type="domain" description="Alcohol dehydrogenase-like N-terminal" evidence="3">
    <location>
        <begin position="24"/>
        <end position="128"/>
    </location>
</feature>
<dbReference type="PANTHER" id="PTHR43401">
    <property type="entry name" value="L-THREONINE 3-DEHYDROGENASE"/>
    <property type="match status" value="1"/>
</dbReference>
<dbReference type="InterPro" id="IPR050129">
    <property type="entry name" value="Zn_alcohol_dh"/>
</dbReference>
<dbReference type="RefSeq" id="WP_090881262.1">
    <property type="nucleotide sequence ID" value="NZ_FOGG01000003.1"/>
</dbReference>
<evidence type="ECO:0000313" key="4">
    <source>
        <dbReference type="EMBL" id="SEQ98813.1"/>
    </source>
</evidence>
<proteinExistence type="predicted"/>
<name>A0A1H9KIY4_9SPHI</name>
<reference evidence="4 5" key="1">
    <citation type="submission" date="2016-10" db="EMBL/GenBank/DDBJ databases">
        <authorList>
            <person name="de Groot N.N."/>
        </authorList>
    </citation>
    <scope>NUCLEOTIDE SEQUENCE [LARGE SCALE GENOMIC DNA]</scope>
    <source>
        <strain evidence="4 5">DSM 18610</strain>
    </source>
</reference>
<gene>
    <name evidence="4" type="ORF">SAMN04488023_10312</name>
</gene>
<keyword evidence="1" id="KW-0560">Oxidoreductase</keyword>
<dbReference type="STRING" id="390241.SAMN04488023_10312"/>
<dbReference type="CDD" id="cd08261">
    <property type="entry name" value="Zn_ADH7"/>
    <property type="match status" value="1"/>
</dbReference>
<protein>
    <submittedName>
        <fullName evidence="4">2-desacetyl-2-hydroxyethyl bacteriochlorophyllide A dehydrogenase</fullName>
    </submittedName>
</protein>
<evidence type="ECO:0000259" key="2">
    <source>
        <dbReference type="Pfam" id="PF00107"/>
    </source>
</evidence>
<evidence type="ECO:0000256" key="1">
    <source>
        <dbReference type="ARBA" id="ARBA00023002"/>
    </source>
</evidence>
<dbReference type="AlphaFoldDB" id="A0A1H9KIY4"/>
<dbReference type="InterPro" id="IPR013149">
    <property type="entry name" value="ADH-like_C"/>
</dbReference>
<dbReference type="Pfam" id="PF08240">
    <property type="entry name" value="ADH_N"/>
    <property type="match status" value="1"/>
</dbReference>
<dbReference type="InterPro" id="IPR011032">
    <property type="entry name" value="GroES-like_sf"/>
</dbReference>
<dbReference type="PANTHER" id="PTHR43401:SF3">
    <property type="entry name" value="L-GALACTONATE-5-DEHYDROGENASE"/>
    <property type="match status" value="1"/>
</dbReference>
<sequence>MKTLTCTTPGTFEYSDTDKPILQKDQAIIKIKRIGICGTDLHAFEGTQPFFNYPRVLGHELSGELVEVDGNDDFKVGEKVTFIPYFNCGECIACRMNKPNCCVKMQVCGVHVDGGMREYLSVPSRTLLHGDDLSYDELALVEPLAIGAHGVRRADIQSGEFVLVIGAGPIGLGTMEFARIAGAKVIALDINEDRLAFCKEKLGVSFTINALSPDVTQQLSEITNGDMPTVVIDATGNQKAINNAINYMAHGARFVLIGLQKGDLIFNHPEFHKRESTLMSSRNATIEDFEHVIKSMKAGLVNPTHYITHQVAFEEVKDNFESWLDPKNGVIKAMVKLD</sequence>
<dbReference type="SUPFAM" id="SSF51735">
    <property type="entry name" value="NAD(P)-binding Rossmann-fold domains"/>
    <property type="match status" value="1"/>
</dbReference>
<accession>A0A1H9KIY4</accession>
<evidence type="ECO:0000259" key="3">
    <source>
        <dbReference type="Pfam" id="PF08240"/>
    </source>
</evidence>
<dbReference type="GO" id="GO:0016491">
    <property type="term" value="F:oxidoreductase activity"/>
    <property type="evidence" value="ECO:0007669"/>
    <property type="project" value="UniProtKB-KW"/>
</dbReference>
<dbReference type="SUPFAM" id="SSF50129">
    <property type="entry name" value="GroES-like"/>
    <property type="match status" value="1"/>
</dbReference>
<dbReference type="OrthoDB" id="9787435at2"/>
<dbReference type="InterPro" id="IPR013154">
    <property type="entry name" value="ADH-like_N"/>
</dbReference>
<organism evidence="4 5">
    <name type="scientific">Pedobacter rhizosphaerae</name>
    <dbReference type="NCBI Taxonomy" id="390241"/>
    <lineage>
        <taxon>Bacteria</taxon>
        <taxon>Pseudomonadati</taxon>
        <taxon>Bacteroidota</taxon>
        <taxon>Sphingobacteriia</taxon>
        <taxon>Sphingobacteriales</taxon>
        <taxon>Sphingobacteriaceae</taxon>
        <taxon>Pedobacter</taxon>
    </lineage>
</organism>
<evidence type="ECO:0000313" key="5">
    <source>
        <dbReference type="Proteomes" id="UP000199572"/>
    </source>
</evidence>
<keyword evidence="5" id="KW-1185">Reference proteome</keyword>
<dbReference type="InterPro" id="IPR036291">
    <property type="entry name" value="NAD(P)-bd_dom_sf"/>
</dbReference>
<dbReference type="Gene3D" id="3.90.180.10">
    <property type="entry name" value="Medium-chain alcohol dehydrogenases, catalytic domain"/>
    <property type="match status" value="1"/>
</dbReference>
<dbReference type="Gene3D" id="3.40.50.720">
    <property type="entry name" value="NAD(P)-binding Rossmann-like Domain"/>
    <property type="match status" value="1"/>
</dbReference>
<feature type="domain" description="Alcohol dehydrogenase-like C-terminal" evidence="2">
    <location>
        <begin position="169"/>
        <end position="296"/>
    </location>
</feature>
<dbReference type="EMBL" id="FOGG01000003">
    <property type="protein sequence ID" value="SEQ98813.1"/>
    <property type="molecule type" value="Genomic_DNA"/>
</dbReference>
<dbReference type="Pfam" id="PF00107">
    <property type="entry name" value="ADH_zinc_N"/>
    <property type="match status" value="1"/>
</dbReference>